<feature type="transmembrane region" description="Helical" evidence="2">
    <location>
        <begin position="201"/>
        <end position="220"/>
    </location>
</feature>
<dbReference type="PANTHER" id="PTHR28297">
    <property type="entry name" value="FUNGAL PROTEIN"/>
    <property type="match status" value="1"/>
</dbReference>
<gene>
    <name evidence="3" type="ORF">QBC38DRAFT_494573</name>
</gene>
<dbReference type="Proteomes" id="UP001301958">
    <property type="component" value="Unassembled WGS sequence"/>
</dbReference>
<evidence type="ECO:0000256" key="2">
    <source>
        <dbReference type="SAM" id="Phobius"/>
    </source>
</evidence>
<name>A0AAN7H932_9PEZI</name>
<sequence length="343" mass="37954">MKWNPFSLSFRSSKPDPEAAVSSSESVEKQPPPPGTTTSGPDPDLETGLPHHHTHRRQTSTPKPYLIPSIPPPLLSPRHPSSTSPRRVSPSLSLSPPPSHRTSRTTTTSRHSRKKSKSTSPYRPTTSPDPDILPILPPPKNTPLSPTPQITTHQLLYLLIISSLLPCIISSLINFSIAYFLYKPYSQITLWAFPSTLAGDAAVTIVLTCISTWFIEYFLVRRDLSTGGIAPFGWIEEESIPGGRFISWFLFLGEEGLGKKWGEWLIGQFMRIAVLILGCMITIWPGTVGILMLVGERKEKDWIYKKESWTPELFKLVLGGVLGAVVTPVMAGVWLVRGGLRSN</sequence>
<dbReference type="PANTHER" id="PTHR28297:SF1">
    <property type="entry name" value="FUNGAL PROTEIN"/>
    <property type="match status" value="1"/>
</dbReference>
<dbReference type="Pfam" id="PF10445">
    <property type="entry name" value="DUF2456"/>
    <property type="match status" value="1"/>
</dbReference>
<feature type="transmembrane region" description="Helical" evidence="2">
    <location>
        <begin position="269"/>
        <end position="293"/>
    </location>
</feature>
<feature type="transmembrane region" description="Helical" evidence="2">
    <location>
        <begin position="313"/>
        <end position="336"/>
    </location>
</feature>
<evidence type="ECO:0000313" key="3">
    <source>
        <dbReference type="EMBL" id="KAK4232505.1"/>
    </source>
</evidence>
<dbReference type="InterPro" id="IPR018852">
    <property type="entry name" value="DUF2456"/>
</dbReference>
<reference evidence="3" key="1">
    <citation type="journal article" date="2023" name="Mol. Phylogenet. Evol.">
        <title>Genome-scale phylogeny and comparative genomics of the fungal order Sordariales.</title>
        <authorList>
            <person name="Hensen N."/>
            <person name="Bonometti L."/>
            <person name="Westerberg I."/>
            <person name="Brannstrom I.O."/>
            <person name="Guillou S."/>
            <person name="Cros-Aarteil S."/>
            <person name="Calhoun S."/>
            <person name="Haridas S."/>
            <person name="Kuo A."/>
            <person name="Mondo S."/>
            <person name="Pangilinan J."/>
            <person name="Riley R."/>
            <person name="LaButti K."/>
            <person name="Andreopoulos B."/>
            <person name="Lipzen A."/>
            <person name="Chen C."/>
            <person name="Yan M."/>
            <person name="Daum C."/>
            <person name="Ng V."/>
            <person name="Clum A."/>
            <person name="Steindorff A."/>
            <person name="Ohm R.A."/>
            <person name="Martin F."/>
            <person name="Silar P."/>
            <person name="Natvig D.O."/>
            <person name="Lalanne C."/>
            <person name="Gautier V."/>
            <person name="Ament-Velasquez S.L."/>
            <person name="Kruys A."/>
            <person name="Hutchinson M.I."/>
            <person name="Powell A.J."/>
            <person name="Barry K."/>
            <person name="Miller A.N."/>
            <person name="Grigoriev I.V."/>
            <person name="Debuchy R."/>
            <person name="Gladieux P."/>
            <person name="Hiltunen Thoren M."/>
            <person name="Johannesson H."/>
        </authorList>
    </citation>
    <scope>NUCLEOTIDE SEQUENCE</scope>
    <source>
        <strain evidence="3">CBS 990.96</strain>
    </source>
</reference>
<feature type="compositionally biased region" description="Low complexity" evidence="1">
    <location>
        <begin position="76"/>
        <end position="94"/>
    </location>
</feature>
<keyword evidence="2" id="KW-0472">Membrane</keyword>
<feature type="region of interest" description="Disordered" evidence="1">
    <location>
        <begin position="1"/>
        <end position="144"/>
    </location>
</feature>
<evidence type="ECO:0000256" key="1">
    <source>
        <dbReference type="SAM" id="MobiDB-lite"/>
    </source>
</evidence>
<dbReference type="EMBL" id="MU865287">
    <property type="protein sequence ID" value="KAK4232505.1"/>
    <property type="molecule type" value="Genomic_DNA"/>
</dbReference>
<accession>A0AAN7H932</accession>
<organism evidence="3 4">
    <name type="scientific">Podospora fimiseda</name>
    <dbReference type="NCBI Taxonomy" id="252190"/>
    <lineage>
        <taxon>Eukaryota</taxon>
        <taxon>Fungi</taxon>
        <taxon>Dikarya</taxon>
        <taxon>Ascomycota</taxon>
        <taxon>Pezizomycotina</taxon>
        <taxon>Sordariomycetes</taxon>
        <taxon>Sordariomycetidae</taxon>
        <taxon>Sordariales</taxon>
        <taxon>Podosporaceae</taxon>
        <taxon>Podospora</taxon>
    </lineage>
</organism>
<keyword evidence="2" id="KW-0812">Transmembrane</keyword>
<keyword evidence="2" id="KW-1133">Transmembrane helix</keyword>
<feature type="compositionally biased region" description="Polar residues" evidence="1">
    <location>
        <begin position="1"/>
        <end position="12"/>
    </location>
</feature>
<comment type="caution">
    <text evidence="3">The sequence shown here is derived from an EMBL/GenBank/DDBJ whole genome shotgun (WGS) entry which is preliminary data.</text>
</comment>
<feature type="transmembrane region" description="Helical" evidence="2">
    <location>
        <begin position="155"/>
        <end position="181"/>
    </location>
</feature>
<keyword evidence="4" id="KW-1185">Reference proteome</keyword>
<dbReference type="AlphaFoldDB" id="A0AAN7H932"/>
<protein>
    <submittedName>
        <fullName evidence="3">Uncharacterized protein</fullName>
    </submittedName>
</protein>
<evidence type="ECO:0000313" key="4">
    <source>
        <dbReference type="Proteomes" id="UP001301958"/>
    </source>
</evidence>
<proteinExistence type="predicted"/>
<reference evidence="3" key="2">
    <citation type="submission" date="2023-05" db="EMBL/GenBank/DDBJ databases">
        <authorList>
            <consortium name="Lawrence Berkeley National Laboratory"/>
            <person name="Steindorff A."/>
            <person name="Hensen N."/>
            <person name="Bonometti L."/>
            <person name="Westerberg I."/>
            <person name="Brannstrom I.O."/>
            <person name="Guillou S."/>
            <person name="Cros-Aarteil S."/>
            <person name="Calhoun S."/>
            <person name="Haridas S."/>
            <person name="Kuo A."/>
            <person name="Mondo S."/>
            <person name="Pangilinan J."/>
            <person name="Riley R."/>
            <person name="Labutti K."/>
            <person name="Andreopoulos B."/>
            <person name="Lipzen A."/>
            <person name="Chen C."/>
            <person name="Yanf M."/>
            <person name="Daum C."/>
            <person name="Ng V."/>
            <person name="Clum A."/>
            <person name="Ohm R."/>
            <person name="Martin F."/>
            <person name="Silar P."/>
            <person name="Natvig D."/>
            <person name="Lalanne C."/>
            <person name="Gautier V."/>
            <person name="Ament-Velasquez S.L."/>
            <person name="Kruys A."/>
            <person name="Hutchinson M.I."/>
            <person name="Powell A.J."/>
            <person name="Barry K."/>
            <person name="Miller A.N."/>
            <person name="Grigoriev I.V."/>
            <person name="Debuchy R."/>
            <person name="Gladieux P."/>
            <person name="Thoren M.H."/>
            <person name="Johannesson H."/>
        </authorList>
    </citation>
    <scope>NUCLEOTIDE SEQUENCE</scope>
    <source>
        <strain evidence="3">CBS 990.96</strain>
    </source>
</reference>